<sequence length="134" mass="14011">MDSTSSSTPHSASSSVPSSTNIPEVKLGASTFTTTRVGSFALFCVQHPDLFRFVVQVAFSAIVLSFCINQLAVGAKDGKNDAIYWGGVTSILAWWMPSPGGRNPQNQANIAGNLTVETSSSGDTPPSTTGNDKL</sequence>
<dbReference type="RefSeq" id="WP_015181589.1">
    <property type="nucleotide sequence ID" value="NC_019738.1"/>
</dbReference>
<dbReference type="EMBL" id="CP003630">
    <property type="protein sequence ID" value="AFZ17433.1"/>
    <property type="molecule type" value="Genomic_DNA"/>
</dbReference>
<evidence type="ECO:0000256" key="1">
    <source>
        <dbReference type="SAM" id="MobiDB-lite"/>
    </source>
</evidence>
<name>K9WB17_9CYAN</name>
<keyword evidence="3" id="KW-1185">Reference proteome</keyword>
<feature type="compositionally biased region" description="Low complexity" evidence="1">
    <location>
        <begin position="118"/>
        <end position="134"/>
    </location>
</feature>
<gene>
    <name evidence="2" type="ORF">Mic7113_1557</name>
</gene>
<proteinExistence type="predicted"/>
<dbReference type="HOGENOM" id="CLU_1893806_0_0_3"/>
<reference evidence="2 3" key="1">
    <citation type="submission" date="2012-06" db="EMBL/GenBank/DDBJ databases">
        <title>Finished chromosome of genome of Microcoleus sp. PCC 7113.</title>
        <authorList>
            <consortium name="US DOE Joint Genome Institute"/>
            <person name="Gugger M."/>
            <person name="Coursin T."/>
            <person name="Rippka R."/>
            <person name="Tandeau De Marsac N."/>
            <person name="Huntemann M."/>
            <person name="Wei C.-L."/>
            <person name="Han J."/>
            <person name="Detter J.C."/>
            <person name="Han C."/>
            <person name="Tapia R."/>
            <person name="Chen A."/>
            <person name="Kyrpides N."/>
            <person name="Mavromatis K."/>
            <person name="Markowitz V."/>
            <person name="Szeto E."/>
            <person name="Ivanova N."/>
            <person name="Pagani I."/>
            <person name="Pati A."/>
            <person name="Goodwin L."/>
            <person name="Nordberg H.P."/>
            <person name="Cantor M.N."/>
            <person name="Hua S.X."/>
            <person name="Woyke T."/>
            <person name="Kerfeld C.A."/>
        </authorList>
    </citation>
    <scope>NUCLEOTIDE SEQUENCE [LARGE SCALE GENOMIC DNA]</scope>
    <source>
        <strain evidence="2 3">PCC 7113</strain>
    </source>
</reference>
<accession>K9WB17</accession>
<organism evidence="2 3">
    <name type="scientific">Allocoleopsis franciscana PCC 7113</name>
    <dbReference type="NCBI Taxonomy" id="1173027"/>
    <lineage>
        <taxon>Bacteria</taxon>
        <taxon>Bacillati</taxon>
        <taxon>Cyanobacteriota</taxon>
        <taxon>Cyanophyceae</taxon>
        <taxon>Coleofasciculales</taxon>
        <taxon>Coleofasciculaceae</taxon>
        <taxon>Allocoleopsis</taxon>
        <taxon>Allocoleopsis franciscana</taxon>
    </lineage>
</organism>
<evidence type="ECO:0000313" key="3">
    <source>
        <dbReference type="Proteomes" id="UP000010471"/>
    </source>
</evidence>
<dbReference type="OrthoDB" id="515212at2"/>
<dbReference type="eggNOG" id="ENOG5033EQ2">
    <property type="taxonomic scope" value="Bacteria"/>
</dbReference>
<protein>
    <submittedName>
        <fullName evidence="2">Uncharacterized protein</fullName>
    </submittedName>
</protein>
<dbReference type="KEGG" id="mic:Mic7113_1557"/>
<feature type="region of interest" description="Disordered" evidence="1">
    <location>
        <begin position="1"/>
        <end position="20"/>
    </location>
</feature>
<evidence type="ECO:0000313" key="2">
    <source>
        <dbReference type="EMBL" id="AFZ17433.1"/>
    </source>
</evidence>
<feature type="region of interest" description="Disordered" evidence="1">
    <location>
        <begin position="102"/>
        <end position="134"/>
    </location>
</feature>
<dbReference type="Proteomes" id="UP000010471">
    <property type="component" value="Chromosome"/>
</dbReference>
<dbReference type="AlphaFoldDB" id="K9WB17"/>
<feature type="compositionally biased region" description="Polar residues" evidence="1">
    <location>
        <begin position="103"/>
        <end position="117"/>
    </location>
</feature>